<name>A0A502GAM6_9PROT</name>
<dbReference type="GO" id="GO:0016740">
    <property type="term" value="F:transferase activity"/>
    <property type="evidence" value="ECO:0007669"/>
    <property type="project" value="UniProtKB-KW"/>
</dbReference>
<dbReference type="AlphaFoldDB" id="A0A502GAM6"/>
<organism evidence="11 12">
    <name type="scientific">Muricoccus nepalensis</name>
    <dbReference type="NCBI Taxonomy" id="1854500"/>
    <lineage>
        <taxon>Bacteria</taxon>
        <taxon>Pseudomonadati</taxon>
        <taxon>Pseudomonadota</taxon>
        <taxon>Alphaproteobacteria</taxon>
        <taxon>Acetobacterales</taxon>
        <taxon>Roseomonadaceae</taxon>
        <taxon>Muricoccus</taxon>
    </lineage>
</organism>
<evidence type="ECO:0000256" key="2">
    <source>
        <dbReference type="ARBA" id="ARBA00007599"/>
    </source>
</evidence>
<proteinExistence type="inferred from homology"/>
<evidence type="ECO:0000256" key="3">
    <source>
        <dbReference type="ARBA" id="ARBA00019010"/>
    </source>
</evidence>
<dbReference type="PANTHER" id="PTHR33540:SF2">
    <property type="entry name" value="TRNA THREONYLCARBAMOYLADENOSINE BIOSYNTHESIS PROTEIN TSAE"/>
    <property type="match status" value="1"/>
</dbReference>
<dbReference type="OrthoDB" id="9800307at2"/>
<gene>
    <name evidence="11" type="primary">tsaE</name>
    <name evidence="11" type="ORF">EAH89_08910</name>
</gene>
<evidence type="ECO:0000256" key="6">
    <source>
        <dbReference type="ARBA" id="ARBA00022723"/>
    </source>
</evidence>
<keyword evidence="6" id="KW-0479">Metal-binding</keyword>
<evidence type="ECO:0000313" key="11">
    <source>
        <dbReference type="EMBL" id="TPG58076.1"/>
    </source>
</evidence>
<dbReference type="SUPFAM" id="SSF52540">
    <property type="entry name" value="P-loop containing nucleoside triphosphate hydrolases"/>
    <property type="match status" value="1"/>
</dbReference>
<dbReference type="GO" id="GO:0005524">
    <property type="term" value="F:ATP binding"/>
    <property type="evidence" value="ECO:0007669"/>
    <property type="project" value="UniProtKB-KW"/>
</dbReference>
<keyword evidence="5" id="KW-0819">tRNA processing</keyword>
<evidence type="ECO:0000256" key="9">
    <source>
        <dbReference type="ARBA" id="ARBA00022842"/>
    </source>
</evidence>
<evidence type="ECO:0000256" key="10">
    <source>
        <dbReference type="ARBA" id="ARBA00032441"/>
    </source>
</evidence>
<accession>A0A502GAM6</accession>
<dbReference type="Gene3D" id="3.40.50.300">
    <property type="entry name" value="P-loop containing nucleotide triphosphate hydrolases"/>
    <property type="match status" value="1"/>
</dbReference>
<dbReference type="GO" id="GO:0002949">
    <property type="term" value="P:tRNA threonylcarbamoyladenosine modification"/>
    <property type="evidence" value="ECO:0007669"/>
    <property type="project" value="InterPro"/>
</dbReference>
<evidence type="ECO:0000256" key="4">
    <source>
        <dbReference type="ARBA" id="ARBA00022490"/>
    </source>
</evidence>
<dbReference type="PANTHER" id="PTHR33540">
    <property type="entry name" value="TRNA THREONYLCARBAMOYLADENOSINE BIOSYNTHESIS PROTEIN TSAE"/>
    <property type="match status" value="1"/>
</dbReference>
<reference evidence="11 12" key="1">
    <citation type="journal article" date="2019" name="Environ. Microbiol.">
        <title>Species interactions and distinct microbial communities in high Arctic permafrost affected cryosols are associated with the CH4 and CO2 gas fluxes.</title>
        <authorList>
            <person name="Altshuler I."/>
            <person name="Hamel J."/>
            <person name="Turney S."/>
            <person name="Magnuson E."/>
            <person name="Levesque R."/>
            <person name="Greer C."/>
            <person name="Whyte L.G."/>
        </authorList>
    </citation>
    <scope>NUCLEOTIDE SEQUENCE [LARGE SCALE GENOMIC DNA]</scope>
    <source>
        <strain evidence="11 12">S9.3B</strain>
    </source>
</reference>
<sequence length="154" mass="16084">MTAPITLDLPDEAATAALAARAARLARPGDAILLEGPLGAGKSAFARAFLRAATGDARLEVPSPTFTLVQSYDLPSGAAHHLDLYRLDGPAGLPELGWEEAREGIVLVEWPDRLGPHAPADALRVTLAPADAEEARRATLAGWDPPRLEALAAA</sequence>
<keyword evidence="11" id="KW-0808">Transferase</keyword>
<evidence type="ECO:0000256" key="7">
    <source>
        <dbReference type="ARBA" id="ARBA00022741"/>
    </source>
</evidence>
<evidence type="ECO:0000256" key="1">
    <source>
        <dbReference type="ARBA" id="ARBA00004496"/>
    </source>
</evidence>
<keyword evidence="4" id="KW-0963">Cytoplasm</keyword>
<dbReference type="InterPro" id="IPR003442">
    <property type="entry name" value="T6A_TsaE"/>
</dbReference>
<dbReference type="EMBL" id="RCZP01000006">
    <property type="protein sequence ID" value="TPG58076.1"/>
    <property type="molecule type" value="Genomic_DNA"/>
</dbReference>
<comment type="caution">
    <text evidence="11">The sequence shown here is derived from an EMBL/GenBank/DDBJ whole genome shotgun (WGS) entry which is preliminary data.</text>
</comment>
<dbReference type="GO" id="GO:0005737">
    <property type="term" value="C:cytoplasm"/>
    <property type="evidence" value="ECO:0007669"/>
    <property type="project" value="UniProtKB-SubCell"/>
</dbReference>
<comment type="subcellular location">
    <subcellularLocation>
        <location evidence="1">Cytoplasm</location>
    </subcellularLocation>
</comment>
<keyword evidence="9" id="KW-0460">Magnesium</keyword>
<evidence type="ECO:0000256" key="8">
    <source>
        <dbReference type="ARBA" id="ARBA00022840"/>
    </source>
</evidence>
<dbReference type="Pfam" id="PF02367">
    <property type="entry name" value="TsaE"/>
    <property type="match status" value="1"/>
</dbReference>
<dbReference type="RefSeq" id="WP_140882453.1">
    <property type="nucleotide sequence ID" value="NZ_RCZP01000006.1"/>
</dbReference>
<dbReference type="Proteomes" id="UP000317078">
    <property type="component" value="Unassembled WGS sequence"/>
</dbReference>
<keyword evidence="12" id="KW-1185">Reference proteome</keyword>
<dbReference type="GO" id="GO:0046872">
    <property type="term" value="F:metal ion binding"/>
    <property type="evidence" value="ECO:0007669"/>
    <property type="project" value="UniProtKB-KW"/>
</dbReference>
<keyword evidence="8" id="KW-0067">ATP-binding</keyword>
<evidence type="ECO:0000313" key="12">
    <source>
        <dbReference type="Proteomes" id="UP000317078"/>
    </source>
</evidence>
<protein>
    <recommendedName>
        <fullName evidence="3">tRNA threonylcarbamoyladenosine biosynthesis protein TsaE</fullName>
    </recommendedName>
    <alternativeName>
        <fullName evidence="10">t(6)A37 threonylcarbamoyladenosine biosynthesis protein TsaE</fullName>
    </alternativeName>
</protein>
<dbReference type="NCBIfam" id="TIGR00150">
    <property type="entry name" value="T6A_YjeE"/>
    <property type="match status" value="1"/>
</dbReference>
<keyword evidence="7" id="KW-0547">Nucleotide-binding</keyword>
<dbReference type="InterPro" id="IPR027417">
    <property type="entry name" value="P-loop_NTPase"/>
</dbReference>
<evidence type="ECO:0000256" key="5">
    <source>
        <dbReference type="ARBA" id="ARBA00022694"/>
    </source>
</evidence>
<comment type="similarity">
    <text evidence="2">Belongs to the TsaE family.</text>
</comment>